<proteinExistence type="inferred from homology"/>
<evidence type="ECO:0000313" key="7">
    <source>
        <dbReference type="EMBL" id="EPE30651.1"/>
    </source>
</evidence>
<feature type="compositionally biased region" description="Basic and acidic residues" evidence="6">
    <location>
        <begin position="403"/>
        <end position="418"/>
    </location>
</feature>
<organism evidence="7 8">
    <name type="scientific">Glarea lozoyensis (strain ATCC 20868 / MF5171)</name>
    <dbReference type="NCBI Taxonomy" id="1116229"/>
    <lineage>
        <taxon>Eukaryota</taxon>
        <taxon>Fungi</taxon>
        <taxon>Dikarya</taxon>
        <taxon>Ascomycota</taxon>
        <taxon>Pezizomycotina</taxon>
        <taxon>Leotiomycetes</taxon>
        <taxon>Helotiales</taxon>
        <taxon>Helotiaceae</taxon>
        <taxon>Glarea</taxon>
    </lineage>
</organism>
<evidence type="ECO:0000256" key="6">
    <source>
        <dbReference type="SAM" id="MobiDB-lite"/>
    </source>
</evidence>
<dbReference type="PANTHER" id="PTHR13475:SF3">
    <property type="entry name" value="NEUGRIN"/>
    <property type="match status" value="1"/>
</dbReference>
<sequence>MACSCSANTLRLFVRTVTQINVPVYSTQIHPLRQVSRTYARTLSVPTALQFQRRHNSSTAAAPIVAREQNETDGASTLDRQLDCEITASEGDTRLSNSTAIEDDNVEPLSGAQISAEAESSTVTNQPPEASIDLESAFAELTPEAIEALATEVASSPRSKILDTELHPEPLPLFHQGLKQPAKEDSLFSGPLRSMNQRRKQRISEDSTSPERSTIKSKSKEAGFTISYSSPPNKTEPPTDDWVPPQKEPWQVQKARLKERFPDGWNPQKRLSPDAIAGIRTLHAEMPEQYTTDVLAQHFKISPDAIRRILKSKWRPDAETQIDREMRWFRRGERVWSRYAELGVKPPRRWRDEGIGRGKPEWKKGPATSDESSRIIPALVTTSRREGGYFGENRSSSVGTSYRGEDEKPELVTRRRDS</sequence>
<dbReference type="GO" id="GO:0005739">
    <property type="term" value="C:mitochondrion"/>
    <property type="evidence" value="ECO:0007669"/>
    <property type="project" value="UniProtKB-SubCell"/>
</dbReference>
<evidence type="ECO:0000256" key="3">
    <source>
        <dbReference type="ARBA" id="ARBA00010895"/>
    </source>
</evidence>
<evidence type="ECO:0000256" key="2">
    <source>
        <dbReference type="ARBA" id="ARBA00004173"/>
    </source>
</evidence>
<dbReference type="HOGENOM" id="CLU_047598_0_0_1"/>
<keyword evidence="5" id="KW-0809">Transit peptide</keyword>
<feature type="region of interest" description="Disordered" evidence="6">
    <location>
        <begin position="350"/>
        <end position="418"/>
    </location>
</feature>
<dbReference type="PANTHER" id="PTHR13475">
    <property type="entry name" value="NEUGRIN"/>
    <property type="match status" value="1"/>
</dbReference>
<reference evidence="7 8" key="1">
    <citation type="journal article" date="2013" name="BMC Genomics">
        <title>Genomics-driven discovery of the pneumocandin biosynthetic gene cluster in the fungus Glarea lozoyensis.</title>
        <authorList>
            <person name="Chen L."/>
            <person name="Yue Q."/>
            <person name="Zhang X."/>
            <person name="Xiang M."/>
            <person name="Wang C."/>
            <person name="Li S."/>
            <person name="Che Y."/>
            <person name="Ortiz-Lopez F.J."/>
            <person name="Bills G.F."/>
            <person name="Liu X."/>
            <person name="An Z."/>
        </authorList>
    </citation>
    <scope>NUCLEOTIDE SEQUENCE [LARGE SCALE GENOMIC DNA]</scope>
    <source>
        <strain evidence="8">ATCC 20868 / MF5171</strain>
    </source>
</reference>
<comment type="subcellular location">
    <subcellularLocation>
        <location evidence="2">Mitochondrion</location>
    </subcellularLocation>
</comment>
<protein>
    <recommendedName>
        <fullName evidence="4">Required for respiratory growth protein 9, mitochondrial</fullName>
    </recommendedName>
</protein>
<evidence type="ECO:0000256" key="5">
    <source>
        <dbReference type="ARBA" id="ARBA00022946"/>
    </source>
</evidence>
<dbReference type="eggNOG" id="ENOG502S7IA">
    <property type="taxonomic scope" value="Eukaryota"/>
</dbReference>
<evidence type="ECO:0000313" key="8">
    <source>
        <dbReference type="Proteomes" id="UP000016922"/>
    </source>
</evidence>
<dbReference type="Proteomes" id="UP000016922">
    <property type="component" value="Unassembled WGS sequence"/>
</dbReference>
<dbReference type="KEGG" id="glz:GLAREA_03618"/>
<accession>S3DF93</accession>
<comment type="function">
    <text evidence="1">Required for respiratory activity and maintenance and expression of the mitochondrial genome.</text>
</comment>
<dbReference type="GO" id="GO:0005634">
    <property type="term" value="C:nucleus"/>
    <property type="evidence" value="ECO:0007669"/>
    <property type="project" value="TreeGrafter"/>
</dbReference>
<dbReference type="AlphaFoldDB" id="S3DF93"/>
<evidence type="ECO:0000256" key="1">
    <source>
        <dbReference type="ARBA" id="ARBA00003548"/>
    </source>
</evidence>
<dbReference type="Pfam" id="PF06413">
    <property type="entry name" value="Neugrin"/>
    <property type="match status" value="1"/>
</dbReference>
<dbReference type="InterPro" id="IPR010487">
    <property type="entry name" value="NGRN/Rrg9"/>
</dbReference>
<dbReference type="OrthoDB" id="5578174at2759"/>
<dbReference type="GeneID" id="19462673"/>
<gene>
    <name evidence="7" type="ORF">GLAREA_03618</name>
</gene>
<dbReference type="EMBL" id="KE145363">
    <property type="protein sequence ID" value="EPE30651.1"/>
    <property type="molecule type" value="Genomic_DNA"/>
</dbReference>
<dbReference type="OMA" id="ATEGHIN"/>
<comment type="similarity">
    <text evidence="3">Belongs to the RRG9 family.</text>
</comment>
<dbReference type="RefSeq" id="XP_008082062.1">
    <property type="nucleotide sequence ID" value="XM_008083871.1"/>
</dbReference>
<keyword evidence="8" id="KW-1185">Reference proteome</keyword>
<dbReference type="STRING" id="1116229.S3DF93"/>
<feature type="region of interest" description="Disordered" evidence="6">
    <location>
        <begin position="181"/>
        <end position="246"/>
    </location>
</feature>
<name>S3DF93_GLAL2</name>
<evidence type="ECO:0000256" key="4">
    <source>
        <dbReference type="ARBA" id="ARBA00013566"/>
    </source>
</evidence>
<feature type="compositionally biased region" description="Basic and acidic residues" evidence="6">
    <location>
        <begin position="350"/>
        <end position="364"/>
    </location>
</feature>